<evidence type="ECO:0000256" key="3">
    <source>
        <dbReference type="ARBA" id="ARBA00009370"/>
    </source>
</evidence>
<keyword evidence="8" id="KW-0472">Membrane</keyword>
<dbReference type="AlphaFoldDB" id="A0A8A0RNL8"/>
<dbReference type="CDD" id="cd06530">
    <property type="entry name" value="S26_SPase_I"/>
    <property type="match status" value="1"/>
</dbReference>
<dbReference type="EMBL" id="CP059066">
    <property type="protein sequence ID" value="QSQ09863.1"/>
    <property type="molecule type" value="Genomic_DNA"/>
</dbReference>
<dbReference type="InterPro" id="IPR036286">
    <property type="entry name" value="LexA/Signal_pep-like_sf"/>
</dbReference>
<evidence type="ECO:0000256" key="1">
    <source>
        <dbReference type="ARBA" id="ARBA00000677"/>
    </source>
</evidence>
<protein>
    <recommendedName>
        <fullName evidence="4 8">Signal peptidase I</fullName>
        <ecNumber evidence="4 8">3.4.21.89</ecNumber>
    </recommendedName>
</protein>
<dbReference type="EC" id="3.4.21.89" evidence="4 8"/>
<evidence type="ECO:0000256" key="6">
    <source>
        <dbReference type="ARBA" id="ARBA00022801"/>
    </source>
</evidence>
<dbReference type="InterPro" id="IPR000223">
    <property type="entry name" value="Pept_S26A_signal_pept_1"/>
</dbReference>
<dbReference type="InterPro" id="IPR019533">
    <property type="entry name" value="Peptidase_S26"/>
</dbReference>
<keyword evidence="6 8" id="KW-0378">Hydrolase</keyword>
<dbReference type="PRINTS" id="PR00727">
    <property type="entry name" value="LEADERPTASE"/>
</dbReference>
<dbReference type="RefSeq" id="WP_206707197.1">
    <property type="nucleotide sequence ID" value="NZ_CP059066.1"/>
</dbReference>
<evidence type="ECO:0000256" key="7">
    <source>
        <dbReference type="PIRSR" id="PIRSR600223-1"/>
    </source>
</evidence>
<evidence type="ECO:0000313" key="10">
    <source>
        <dbReference type="EMBL" id="QSQ09863.1"/>
    </source>
</evidence>
<evidence type="ECO:0000259" key="9">
    <source>
        <dbReference type="Pfam" id="PF10502"/>
    </source>
</evidence>
<dbReference type="SUPFAM" id="SSF51306">
    <property type="entry name" value="LexA/Signal peptidase"/>
    <property type="match status" value="1"/>
</dbReference>
<evidence type="ECO:0000256" key="8">
    <source>
        <dbReference type="RuleBase" id="RU362042"/>
    </source>
</evidence>
<evidence type="ECO:0000256" key="2">
    <source>
        <dbReference type="ARBA" id="ARBA00004401"/>
    </source>
</evidence>
<dbReference type="InterPro" id="IPR019758">
    <property type="entry name" value="Pept_S26A_signal_pept_1_CS"/>
</dbReference>
<comment type="similarity">
    <text evidence="3 8">Belongs to the peptidase S26 family.</text>
</comment>
<dbReference type="Pfam" id="PF10502">
    <property type="entry name" value="Peptidase_S26"/>
    <property type="match status" value="1"/>
</dbReference>
<organism evidence="10 11">
    <name type="scientific">Koleobacter methoxysyntrophicus</name>
    <dbReference type="NCBI Taxonomy" id="2751313"/>
    <lineage>
        <taxon>Bacteria</taxon>
        <taxon>Bacillati</taxon>
        <taxon>Bacillota</taxon>
        <taxon>Clostridia</taxon>
        <taxon>Koleobacterales</taxon>
        <taxon>Koleobacteraceae</taxon>
        <taxon>Koleobacter</taxon>
    </lineage>
</organism>
<proteinExistence type="inferred from homology"/>
<dbReference type="GO" id="GO:0004252">
    <property type="term" value="F:serine-type endopeptidase activity"/>
    <property type="evidence" value="ECO:0007669"/>
    <property type="project" value="InterPro"/>
</dbReference>
<dbReference type="PROSITE" id="PS00761">
    <property type="entry name" value="SPASE_I_3"/>
    <property type="match status" value="1"/>
</dbReference>
<dbReference type="Gene3D" id="2.10.109.10">
    <property type="entry name" value="Umud Fragment, subunit A"/>
    <property type="match status" value="1"/>
</dbReference>
<name>A0A8A0RNL8_9FIRM</name>
<sequence length="174" mass="20100">MNIKKKSEVFEWLQAILIAVILALFIRAFVVEIFQVEGESMFPTLYDGERLAVNKFIYRIGSPQKGDIIVFKYPSDPRLDYIKRVIAVEGDTIEIKEGKVIVNGQVMKEEYIQGETPGNFGPEKVPENHVFVLGDNRKNSKDSRFPSVGYIPFRNLKGKAFFVIWPINRWRMLN</sequence>
<comment type="subcellular location">
    <subcellularLocation>
        <location evidence="2">Cell membrane</location>
        <topology evidence="2">Single-pass type II membrane protein</topology>
    </subcellularLocation>
    <subcellularLocation>
        <location evidence="8">Membrane</location>
        <topology evidence="8">Single-pass type II membrane protein</topology>
    </subcellularLocation>
</comment>
<dbReference type="GO" id="GO:0006465">
    <property type="term" value="P:signal peptide processing"/>
    <property type="evidence" value="ECO:0007669"/>
    <property type="project" value="InterPro"/>
</dbReference>
<dbReference type="PANTHER" id="PTHR43390:SF1">
    <property type="entry name" value="CHLOROPLAST PROCESSING PEPTIDASE"/>
    <property type="match status" value="1"/>
</dbReference>
<dbReference type="KEGG" id="kme:H0A61_02244"/>
<dbReference type="NCBIfam" id="TIGR02227">
    <property type="entry name" value="sigpep_I_bact"/>
    <property type="match status" value="1"/>
</dbReference>
<comment type="catalytic activity">
    <reaction evidence="1 8">
        <text>Cleavage of hydrophobic, N-terminal signal or leader sequences from secreted and periplasmic proteins.</text>
        <dbReference type="EC" id="3.4.21.89"/>
    </reaction>
</comment>
<accession>A0A8A0RNL8</accession>
<dbReference type="PROSITE" id="PS00501">
    <property type="entry name" value="SPASE_I_1"/>
    <property type="match status" value="1"/>
</dbReference>
<gene>
    <name evidence="10" type="primary">sipS</name>
    <name evidence="10" type="ORF">H0A61_02244</name>
</gene>
<keyword evidence="8" id="KW-1133">Transmembrane helix</keyword>
<reference evidence="10" key="1">
    <citation type="submission" date="2020-07" db="EMBL/GenBank/DDBJ databases">
        <title>Koleobacter methoxysyntrophicus gen. nov., sp. nov., a novel anaerobic bacterium isolated from deep subsurface oil field and proposal of Koleobacterales ord. nov. in the phylum Firmicutes.</title>
        <authorList>
            <person name="Sakamoto S."/>
            <person name="Tamaki H."/>
        </authorList>
    </citation>
    <scope>NUCLEOTIDE SEQUENCE</scope>
    <source>
        <strain evidence="10">NRmbB1</strain>
    </source>
</reference>
<feature type="active site" evidence="7">
    <location>
        <position position="83"/>
    </location>
</feature>
<dbReference type="PANTHER" id="PTHR43390">
    <property type="entry name" value="SIGNAL PEPTIDASE I"/>
    <property type="match status" value="1"/>
</dbReference>
<dbReference type="GO" id="GO:0009003">
    <property type="term" value="F:signal peptidase activity"/>
    <property type="evidence" value="ECO:0007669"/>
    <property type="project" value="UniProtKB-EC"/>
</dbReference>
<keyword evidence="8" id="KW-0812">Transmembrane</keyword>
<dbReference type="GO" id="GO:0005886">
    <property type="term" value="C:plasma membrane"/>
    <property type="evidence" value="ECO:0007669"/>
    <property type="project" value="UniProtKB-SubCell"/>
</dbReference>
<feature type="domain" description="Peptidase S26" evidence="9">
    <location>
        <begin position="10"/>
        <end position="165"/>
    </location>
</feature>
<dbReference type="InterPro" id="IPR019756">
    <property type="entry name" value="Pept_S26A_signal_pept_1_Ser-AS"/>
</dbReference>
<evidence type="ECO:0000256" key="5">
    <source>
        <dbReference type="ARBA" id="ARBA00022670"/>
    </source>
</evidence>
<feature type="transmembrane region" description="Helical" evidence="8">
    <location>
        <begin position="12"/>
        <end position="30"/>
    </location>
</feature>
<feature type="active site" evidence="7">
    <location>
        <position position="40"/>
    </location>
</feature>
<dbReference type="Proteomes" id="UP000662904">
    <property type="component" value="Chromosome"/>
</dbReference>
<keyword evidence="11" id="KW-1185">Reference proteome</keyword>
<evidence type="ECO:0000313" key="11">
    <source>
        <dbReference type="Proteomes" id="UP000662904"/>
    </source>
</evidence>
<keyword evidence="5 8" id="KW-0645">Protease</keyword>
<evidence type="ECO:0000256" key="4">
    <source>
        <dbReference type="ARBA" id="ARBA00013208"/>
    </source>
</evidence>